<dbReference type="STRING" id="570156.AOG27_05000"/>
<keyword evidence="1" id="KW-0732">Signal</keyword>
<dbReference type="EMBL" id="LJTC01000002">
    <property type="protein sequence ID" value="KPM85117.1"/>
    <property type="molecule type" value="Genomic_DNA"/>
</dbReference>
<gene>
    <name evidence="2" type="ORF">AOG27_05000</name>
</gene>
<evidence type="ECO:0000313" key="3">
    <source>
        <dbReference type="Proteomes" id="UP000050378"/>
    </source>
</evidence>
<evidence type="ECO:0000256" key="1">
    <source>
        <dbReference type="SAM" id="SignalP"/>
    </source>
</evidence>
<name>A0A0P7E601_9GAMM</name>
<dbReference type="PATRIC" id="fig|570156.3.peg.992"/>
<sequence length="304" mass="33877">MRSINKLITLSALTTSIQVFASDATFHADAQIGLTNNSDLAIKELDDISSQSDTGSILKAGVSAELHATDNLKFTPSYRYEQTNYNQLDQYDLALHQYSLDSSYSLSGTDVGIRYDGALAKVAKETFLTLDQASLYVGHYFNPTTYLRTAIRASDKQFATQSMRDAKGLGLDSNLYYFINQGKTMLLLGASLDKENADSEQFNFKSWGLNTGITHRFKAFDISNKAGLSWRYQDKNYQEVINQPLTQSEPSRDESRSVVSAFWQLSVFDSLQIVTEAEYGDYQSKLAANTYTQSIASLSLKASF</sequence>
<evidence type="ECO:0008006" key="4">
    <source>
        <dbReference type="Google" id="ProtNLM"/>
    </source>
</evidence>
<reference evidence="2 3" key="1">
    <citation type="submission" date="2015-09" db="EMBL/GenBank/DDBJ databases">
        <title>Draft Genome Sequence of Pseudoalteromonas lipolytica UCD-48B.</title>
        <authorList>
            <person name="Krusor M."/>
            <person name="Coil D.A."/>
            <person name="Lang J.M."/>
            <person name="Eisen J.A."/>
            <person name="Alexiev A."/>
        </authorList>
    </citation>
    <scope>NUCLEOTIDE SEQUENCE [LARGE SCALE GENOMIC DNA]</scope>
    <source>
        <strain evidence="2 3">UCD-48B</strain>
    </source>
</reference>
<organism evidence="2 3">
    <name type="scientific">Pseudoalteromonas lipolytica</name>
    <dbReference type="NCBI Taxonomy" id="570156"/>
    <lineage>
        <taxon>Bacteria</taxon>
        <taxon>Pseudomonadati</taxon>
        <taxon>Pseudomonadota</taxon>
        <taxon>Gammaproteobacteria</taxon>
        <taxon>Alteromonadales</taxon>
        <taxon>Pseudoalteromonadaceae</taxon>
        <taxon>Pseudoalteromonas</taxon>
    </lineage>
</organism>
<proteinExistence type="predicted"/>
<dbReference type="RefSeq" id="WP_054551881.1">
    <property type="nucleotide sequence ID" value="NZ_LJTC01000002.1"/>
</dbReference>
<accession>A0A0P7E601</accession>
<feature type="chain" id="PRO_5006138305" description="DUF560 domain-containing protein" evidence="1">
    <location>
        <begin position="22"/>
        <end position="304"/>
    </location>
</feature>
<comment type="caution">
    <text evidence="2">The sequence shown here is derived from an EMBL/GenBank/DDBJ whole genome shotgun (WGS) entry which is preliminary data.</text>
</comment>
<dbReference type="Proteomes" id="UP000050378">
    <property type="component" value="Unassembled WGS sequence"/>
</dbReference>
<dbReference type="OrthoDB" id="6310872at2"/>
<evidence type="ECO:0000313" key="2">
    <source>
        <dbReference type="EMBL" id="KPM85117.1"/>
    </source>
</evidence>
<dbReference type="AlphaFoldDB" id="A0A0P7E601"/>
<feature type="signal peptide" evidence="1">
    <location>
        <begin position="1"/>
        <end position="21"/>
    </location>
</feature>
<protein>
    <recommendedName>
        <fullName evidence="4">DUF560 domain-containing protein</fullName>
    </recommendedName>
</protein>